<dbReference type="CDD" id="cd07525">
    <property type="entry name" value="HAD_like"/>
    <property type="match status" value="1"/>
</dbReference>
<keyword evidence="2" id="KW-1185">Reference proteome</keyword>
<dbReference type="SUPFAM" id="SSF56784">
    <property type="entry name" value="HAD-like"/>
    <property type="match status" value="1"/>
</dbReference>
<accession>A0A8J2ZF20</accession>
<dbReference type="GO" id="GO:0016791">
    <property type="term" value="F:phosphatase activity"/>
    <property type="evidence" value="ECO:0007669"/>
    <property type="project" value="TreeGrafter"/>
</dbReference>
<comment type="caution">
    <text evidence="1">The sequence shown here is derived from an EMBL/GenBank/DDBJ whole genome shotgun (WGS) entry which is preliminary data.</text>
</comment>
<dbReference type="RefSeq" id="WP_188903827.1">
    <property type="nucleotide sequence ID" value="NZ_BMKS01000021.1"/>
</dbReference>
<dbReference type="GO" id="GO:0005737">
    <property type="term" value="C:cytoplasm"/>
    <property type="evidence" value="ECO:0007669"/>
    <property type="project" value="TreeGrafter"/>
</dbReference>
<dbReference type="Pfam" id="PF13242">
    <property type="entry name" value="Hydrolase_like"/>
    <property type="match status" value="1"/>
</dbReference>
<dbReference type="InterPro" id="IPR006357">
    <property type="entry name" value="HAD-SF_hydro_IIA"/>
</dbReference>
<gene>
    <name evidence="1" type="ORF">GCM10010964_41850</name>
</gene>
<evidence type="ECO:0000313" key="2">
    <source>
        <dbReference type="Proteomes" id="UP000597507"/>
    </source>
</evidence>
<dbReference type="InterPro" id="IPR036412">
    <property type="entry name" value="HAD-like_sf"/>
</dbReference>
<reference evidence="1 2" key="1">
    <citation type="journal article" date="2014" name="Int. J. Syst. Evol. Microbiol.">
        <title>Complete genome sequence of Corynebacterium casei LMG S-19264T (=DSM 44701T), isolated from a smear-ripened cheese.</title>
        <authorList>
            <consortium name="US DOE Joint Genome Institute (JGI-PGF)"/>
            <person name="Walter F."/>
            <person name="Albersmeier A."/>
            <person name="Kalinowski J."/>
            <person name="Ruckert C."/>
        </authorList>
    </citation>
    <scope>NUCLEOTIDE SEQUENCE [LARGE SCALE GENOMIC DNA]</scope>
    <source>
        <strain evidence="1 2">CGMCC 1.16330</strain>
    </source>
</reference>
<dbReference type="PANTHER" id="PTHR19288">
    <property type="entry name" value="4-NITROPHENYLPHOSPHATASE-RELATED"/>
    <property type="match status" value="1"/>
</dbReference>
<dbReference type="InterPro" id="IPR006356">
    <property type="entry name" value="HAD-SF_hydro_IIA_hyp3"/>
</dbReference>
<sequence>MDILDGIAPLAPRYDGFVLDLWGVVHDGRRPYPGVVEALARLREAGKRVAFLSNAPRRARVVERQLAGMGIARGAHYDGVITSGELVWRHLARREDPFFARLGRRVFHIGPERDHSVIEGLDLAFADSPARADWVLNTGPDPRRGPKSVAPYEETLAACAGLGLPMVCANPDLAVMVAGERLICAGALAARYREMGGAVAEIGKPDPAVYAPVLDLLGVRRRERVLAIGDSPHTDLAGAQAAGLDAVWALTGLAADAHGEDPGPEPLRKALAEHAVRPLAAVRGLRW</sequence>
<dbReference type="NCBIfam" id="TIGR01459">
    <property type="entry name" value="HAD-SF-IIA-hyp4"/>
    <property type="match status" value="1"/>
</dbReference>
<dbReference type="AlphaFoldDB" id="A0A8J2ZF20"/>
<proteinExistence type="predicted"/>
<name>A0A8J2ZF20_9PROT</name>
<evidence type="ECO:0000313" key="1">
    <source>
        <dbReference type="EMBL" id="GGG50197.1"/>
    </source>
</evidence>
<organism evidence="1 2">
    <name type="scientific">Caldovatus sediminis</name>
    <dbReference type="NCBI Taxonomy" id="2041189"/>
    <lineage>
        <taxon>Bacteria</taxon>
        <taxon>Pseudomonadati</taxon>
        <taxon>Pseudomonadota</taxon>
        <taxon>Alphaproteobacteria</taxon>
        <taxon>Acetobacterales</taxon>
        <taxon>Roseomonadaceae</taxon>
        <taxon>Caldovatus</taxon>
    </lineage>
</organism>
<dbReference type="Gene3D" id="3.40.50.1000">
    <property type="entry name" value="HAD superfamily/HAD-like"/>
    <property type="match status" value="2"/>
</dbReference>
<protein>
    <submittedName>
        <fullName evidence="1">Haloacid dehalogenase</fullName>
    </submittedName>
</protein>
<dbReference type="EMBL" id="BMKS01000021">
    <property type="protein sequence ID" value="GGG50197.1"/>
    <property type="molecule type" value="Genomic_DNA"/>
</dbReference>
<dbReference type="PANTHER" id="PTHR19288:SF90">
    <property type="entry name" value="OS08G0542600 PROTEIN"/>
    <property type="match status" value="1"/>
</dbReference>
<dbReference type="InterPro" id="IPR023214">
    <property type="entry name" value="HAD_sf"/>
</dbReference>
<dbReference type="Proteomes" id="UP000597507">
    <property type="component" value="Unassembled WGS sequence"/>
</dbReference>
<dbReference type="Pfam" id="PF13344">
    <property type="entry name" value="Hydrolase_6"/>
    <property type="match status" value="1"/>
</dbReference>